<sequence length="174" mass="17928">MRPVAPAARPGGRRAAFAASVGELTEGVETIGVAVSGGLDSLATLVHACRVADGRRVIAFTIDMTDDDGRSSVAVVRTLLRSLALEHVRLEVISPEDRRAAPWSALGPRRDALPELNAAVAARAAELGVGCCCPVTARMSCWACLATPRGRSPGGTGCGRRPATPPTWPAPGPA</sequence>
<reference evidence="3" key="2">
    <citation type="submission" date="2020-09" db="EMBL/GenBank/DDBJ databases">
        <authorList>
            <person name="Sun Q."/>
            <person name="Ohkuma M."/>
        </authorList>
    </citation>
    <scope>NUCLEOTIDE SEQUENCE</scope>
    <source>
        <strain evidence="3">JCM 4369</strain>
    </source>
</reference>
<evidence type="ECO:0000256" key="1">
    <source>
        <dbReference type="SAM" id="MobiDB-lite"/>
    </source>
</evidence>
<evidence type="ECO:0000313" key="4">
    <source>
        <dbReference type="Proteomes" id="UP000618795"/>
    </source>
</evidence>
<dbReference type="Pfam" id="PF00733">
    <property type="entry name" value="Asn_synthase"/>
    <property type="match status" value="1"/>
</dbReference>
<name>A0A918IK32_9ACTN</name>
<feature type="compositionally biased region" description="Pro residues" evidence="1">
    <location>
        <begin position="163"/>
        <end position="174"/>
    </location>
</feature>
<comment type="caution">
    <text evidence="3">The sequence shown here is derived from an EMBL/GenBank/DDBJ whole genome shotgun (WGS) entry which is preliminary data.</text>
</comment>
<gene>
    <name evidence="3" type="ORF">GCM10010260_83080</name>
</gene>
<dbReference type="Gene3D" id="3.40.50.620">
    <property type="entry name" value="HUPs"/>
    <property type="match status" value="1"/>
</dbReference>
<dbReference type="GO" id="GO:0006529">
    <property type="term" value="P:asparagine biosynthetic process"/>
    <property type="evidence" value="ECO:0007669"/>
    <property type="project" value="InterPro"/>
</dbReference>
<accession>A0A918IK32</accession>
<dbReference type="GO" id="GO:0004066">
    <property type="term" value="F:asparagine synthase (glutamine-hydrolyzing) activity"/>
    <property type="evidence" value="ECO:0007669"/>
    <property type="project" value="InterPro"/>
</dbReference>
<organism evidence="3 4">
    <name type="scientific">Streptomyces filipinensis</name>
    <dbReference type="NCBI Taxonomy" id="66887"/>
    <lineage>
        <taxon>Bacteria</taxon>
        <taxon>Bacillati</taxon>
        <taxon>Actinomycetota</taxon>
        <taxon>Actinomycetes</taxon>
        <taxon>Kitasatosporales</taxon>
        <taxon>Streptomycetaceae</taxon>
        <taxon>Streptomyces</taxon>
    </lineage>
</organism>
<dbReference type="InterPro" id="IPR001962">
    <property type="entry name" value="Asn_synthase"/>
</dbReference>
<reference evidence="3" key="1">
    <citation type="journal article" date="2014" name="Int. J. Syst. Evol. Microbiol.">
        <title>Complete genome sequence of Corynebacterium casei LMG S-19264T (=DSM 44701T), isolated from a smear-ripened cheese.</title>
        <authorList>
            <consortium name="US DOE Joint Genome Institute (JGI-PGF)"/>
            <person name="Walter F."/>
            <person name="Albersmeier A."/>
            <person name="Kalinowski J."/>
            <person name="Ruckert C."/>
        </authorList>
    </citation>
    <scope>NUCLEOTIDE SEQUENCE</scope>
    <source>
        <strain evidence="3">JCM 4369</strain>
    </source>
</reference>
<dbReference type="Proteomes" id="UP000618795">
    <property type="component" value="Unassembled WGS sequence"/>
</dbReference>
<dbReference type="AlphaFoldDB" id="A0A918IK32"/>
<evidence type="ECO:0000259" key="2">
    <source>
        <dbReference type="Pfam" id="PF00733"/>
    </source>
</evidence>
<dbReference type="InterPro" id="IPR014729">
    <property type="entry name" value="Rossmann-like_a/b/a_fold"/>
</dbReference>
<dbReference type="SUPFAM" id="SSF52402">
    <property type="entry name" value="Adenine nucleotide alpha hydrolases-like"/>
    <property type="match status" value="1"/>
</dbReference>
<keyword evidence="4" id="KW-1185">Reference proteome</keyword>
<protein>
    <recommendedName>
        <fullName evidence="2">Asparagine synthetase domain-containing protein</fullName>
    </recommendedName>
</protein>
<evidence type="ECO:0000313" key="3">
    <source>
        <dbReference type="EMBL" id="GGV29911.1"/>
    </source>
</evidence>
<feature type="domain" description="Asparagine synthetase" evidence="2">
    <location>
        <begin position="14"/>
        <end position="92"/>
    </location>
</feature>
<proteinExistence type="predicted"/>
<feature type="region of interest" description="Disordered" evidence="1">
    <location>
        <begin position="151"/>
        <end position="174"/>
    </location>
</feature>
<dbReference type="EMBL" id="BMTD01000038">
    <property type="protein sequence ID" value="GGV29911.1"/>
    <property type="molecule type" value="Genomic_DNA"/>
</dbReference>